<dbReference type="GeneID" id="28838129"/>
<feature type="compositionally biased region" description="Polar residues" evidence="1">
    <location>
        <begin position="220"/>
        <end position="230"/>
    </location>
</feature>
<evidence type="ECO:0008006" key="4">
    <source>
        <dbReference type="Google" id="ProtNLM"/>
    </source>
</evidence>
<feature type="compositionally biased region" description="Basic residues" evidence="1">
    <location>
        <begin position="313"/>
        <end position="330"/>
    </location>
</feature>
<dbReference type="PANTHER" id="PTHR23225:SF2">
    <property type="entry name" value="AT09679P-RELATED"/>
    <property type="match status" value="1"/>
</dbReference>
<feature type="compositionally biased region" description="Low complexity" evidence="1">
    <location>
        <begin position="243"/>
        <end position="262"/>
    </location>
</feature>
<dbReference type="EMBL" id="KV460223">
    <property type="protein sequence ID" value="OBT97166.1"/>
    <property type="molecule type" value="Genomic_DNA"/>
</dbReference>
<reference evidence="3" key="2">
    <citation type="journal article" date="2018" name="Nat. Commun.">
        <title>Extreme sensitivity to ultraviolet light in the fungal pathogen causing white-nose syndrome of bats.</title>
        <authorList>
            <person name="Palmer J.M."/>
            <person name="Drees K.P."/>
            <person name="Foster J.T."/>
            <person name="Lindner D.L."/>
        </authorList>
    </citation>
    <scope>NUCLEOTIDE SEQUENCE [LARGE SCALE GENOMIC DNA]</scope>
    <source>
        <strain evidence="3">UAMH 10579</strain>
    </source>
</reference>
<feature type="compositionally biased region" description="Low complexity" evidence="1">
    <location>
        <begin position="331"/>
        <end position="343"/>
    </location>
</feature>
<feature type="region of interest" description="Disordered" evidence="1">
    <location>
        <begin position="102"/>
        <end position="143"/>
    </location>
</feature>
<dbReference type="InterPro" id="IPR039970">
    <property type="entry name" value="TF_Grauzone"/>
</dbReference>
<evidence type="ECO:0000313" key="2">
    <source>
        <dbReference type="EMBL" id="OBT97166.1"/>
    </source>
</evidence>
<dbReference type="RefSeq" id="XP_018130899.1">
    <property type="nucleotide sequence ID" value="XM_018274211.2"/>
</dbReference>
<dbReference type="OrthoDB" id="5388486at2759"/>
<dbReference type="AlphaFoldDB" id="A0A1B8GMX9"/>
<feature type="compositionally biased region" description="Acidic residues" evidence="1">
    <location>
        <begin position="281"/>
        <end position="291"/>
    </location>
</feature>
<dbReference type="PANTHER" id="PTHR23225">
    <property type="entry name" value="ZINC FINGER PROTEIN"/>
    <property type="match status" value="1"/>
</dbReference>
<proteinExistence type="predicted"/>
<protein>
    <recommendedName>
        <fullName evidence="4">C2H2-type domain-containing protein</fullName>
    </recommendedName>
</protein>
<gene>
    <name evidence="2" type="ORF">VE01_04743</name>
</gene>
<dbReference type="GO" id="GO:0003700">
    <property type="term" value="F:DNA-binding transcription factor activity"/>
    <property type="evidence" value="ECO:0007669"/>
    <property type="project" value="InterPro"/>
</dbReference>
<feature type="region of interest" description="Disordered" evidence="1">
    <location>
        <begin position="44"/>
        <end position="73"/>
    </location>
</feature>
<dbReference type="Proteomes" id="UP000091956">
    <property type="component" value="Unassembled WGS sequence"/>
</dbReference>
<evidence type="ECO:0000256" key="1">
    <source>
        <dbReference type="SAM" id="MobiDB-lite"/>
    </source>
</evidence>
<name>A0A1B8GMX9_9PEZI</name>
<feature type="region of interest" description="Disordered" evidence="1">
    <location>
        <begin position="215"/>
        <end position="374"/>
    </location>
</feature>
<feature type="compositionally biased region" description="Low complexity" evidence="1">
    <location>
        <begin position="59"/>
        <end position="70"/>
    </location>
</feature>
<evidence type="ECO:0000313" key="3">
    <source>
        <dbReference type="Proteomes" id="UP000091956"/>
    </source>
</evidence>
<feature type="compositionally biased region" description="Polar residues" evidence="1">
    <location>
        <begin position="362"/>
        <end position="374"/>
    </location>
</feature>
<organism evidence="2 3">
    <name type="scientific">Pseudogymnoascus verrucosus</name>
    <dbReference type="NCBI Taxonomy" id="342668"/>
    <lineage>
        <taxon>Eukaryota</taxon>
        <taxon>Fungi</taxon>
        <taxon>Dikarya</taxon>
        <taxon>Ascomycota</taxon>
        <taxon>Pezizomycotina</taxon>
        <taxon>Leotiomycetes</taxon>
        <taxon>Thelebolales</taxon>
        <taxon>Thelebolaceae</taxon>
        <taxon>Pseudogymnoascus</taxon>
    </lineage>
</organism>
<keyword evidence="3" id="KW-1185">Reference proteome</keyword>
<sequence>MDYQPQTPWERSQIFAYNNSMMASQVDQQEASYPVDPINWITNLEPVPVPRGRSHPDSQQQEWAQQTLEQSKASSFGNMQNRQNQNQQYSYQEAHQNTYPAPQQLHTSNLPYGSSSASFNHWAPSPGADSRDSSALSPQSERDYRQDISLVSSPYAAHALTRSHSGISSLSHEAEYYGGGGQQFQQQTIPNMSLIHPELDEDPTFRGREEMFMDHDSGEQDTSTSMTTTLAPRPPPHSHNQFLHPHLSPAPSIHSHHSPALSYTTPNPPAPRLTPHQSPMEVDDADLDAAFDLDSPVPANDDTDTDGTWTPHAARRLTRVSRAPRRRGSRRTAASAAAPTTARVLQPTSGSGVTKRGRSNPHHPSSSSAGRTTANANPTFPCTFEWAGCTSAFASKNEWKRHVASKHTCFFYWECRVGSCSAPGQSGKFNRKDLFAQHLRRMHAPPSSTAKSGPGKDAWERRLAELLEEGKKKGRAQIMKTHCPVSGCTAGWEGPRAWDERMEHVARHWENVKGRGGEGWCESGGGVLEWAEREGVVTRAEGSAGGWVLGEGVGEVDAVGEEE</sequence>
<feature type="compositionally biased region" description="Polar residues" evidence="1">
    <location>
        <begin position="102"/>
        <end position="119"/>
    </location>
</feature>
<accession>A0A1B8GMX9</accession>
<reference evidence="2 3" key="1">
    <citation type="submission" date="2016-03" db="EMBL/GenBank/DDBJ databases">
        <title>Comparative genomics of Pseudogymnoascus destructans, the fungus causing white-nose syndrome of bats.</title>
        <authorList>
            <person name="Palmer J.M."/>
            <person name="Drees K.P."/>
            <person name="Foster J.T."/>
            <person name="Lindner D.L."/>
        </authorList>
    </citation>
    <scope>NUCLEOTIDE SEQUENCE [LARGE SCALE GENOMIC DNA]</scope>
    <source>
        <strain evidence="2 3">UAMH 10579</strain>
    </source>
</reference>